<proteinExistence type="predicted"/>
<sequence length="170" mass="18436">MATTVRDHRLAWMLAGLCAGLALSYLWPVEEARAVATDREERFAIATTETGPGLAESVFVLDFLTGRMYGATLNQQANPPIFTNFYARNVAADFGIDGSSKPKFVMIPGRADAVASGRGSTVSTGVLYVGELNSGKVVCYRFSHRISRTPLPVVPLEPVAFFPFREATTE</sequence>
<reference evidence="1" key="1">
    <citation type="journal article" date="2020" name="mSystems">
        <title>Genome- and Community-Level Interaction Insights into Carbon Utilization and Element Cycling Functions of Hydrothermarchaeota in Hydrothermal Sediment.</title>
        <authorList>
            <person name="Zhou Z."/>
            <person name="Liu Y."/>
            <person name="Xu W."/>
            <person name="Pan J."/>
            <person name="Luo Z.H."/>
            <person name="Li M."/>
        </authorList>
    </citation>
    <scope>NUCLEOTIDE SEQUENCE [LARGE SCALE GENOMIC DNA]</scope>
    <source>
        <strain evidence="1">SpSt-508</strain>
    </source>
</reference>
<protein>
    <submittedName>
        <fullName evidence="1">Uncharacterized protein</fullName>
    </submittedName>
</protein>
<gene>
    <name evidence="1" type="ORF">ENS64_07190</name>
</gene>
<organism evidence="1">
    <name type="scientific">Schlesneria paludicola</name>
    <dbReference type="NCBI Taxonomy" id="360056"/>
    <lineage>
        <taxon>Bacteria</taxon>
        <taxon>Pseudomonadati</taxon>
        <taxon>Planctomycetota</taxon>
        <taxon>Planctomycetia</taxon>
        <taxon>Planctomycetales</taxon>
        <taxon>Planctomycetaceae</taxon>
        <taxon>Schlesneria</taxon>
    </lineage>
</organism>
<name>A0A7C4LKF2_9PLAN</name>
<dbReference type="AlphaFoldDB" id="A0A7C4LKF2"/>
<accession>A0A7C4LKF2</accession>
<comment type="caution">
    <text evidence="1">The sequence shown here is derived from an EMBL/GenBank/DDBJ whole genome shotgun (WGS) entry which is preliminary data.</text>
</comment>
<evidence type="ECO:0000313" key="1">
    <source>
        <dbReference type="EMBL" id="HGT39033.1"/>
    </source>
</evidence>
<dbReference type="EMBL" id="DSVQ01000012">
    <property type="protein sequence ID" value="HGT39033.1"/>
    <property type="molecule type" value="Genomic_DNA"/>
</dbReference>